<name>A0ABS1WV01_9GAMM</name>
<dbReference type="SMART" id="SM00702">
    <property type="entry name" value="P4Hc"/>
    <property type="match status" value="1"/>
</dbReference>
<dbReference type="InterPro" id="IPR005123">
    <property type="entry name" value="Oxoglu/Fe-dep_dioxygenase_dom"/>
</dbReference>
<dbReference type="InterPro" id="IPR023550">
    <property type="entry name" value="PKHD_hydroxylase"/>
</dbReference>
<evidence type="ECO:0000256" key="2">
    <source>
        <dbReference type="ARBA" id="ARBA00022723"/>
    </source>
</evidence>
<feature type="domain" description="Fe2OG dioxygenase" evidence="8">
    <location>
        <begin position="78"/>
        <end position="177"/>
    </location>
</feature>
<dbReference type="PANTHER" id="PTHR41536">
    <property type="entry name" value="PKHD-TYPE HYDROXYLASE YBIX"/>
    <property type="match status" value="1"/>
</dbReference>
<feature type="binding site" evidence="7">
    <location>
        <position position="158"/>
    </location>
    <ligand>
        <name>Fe cation</name>
        <dbReference type="ChEBI" id="CHEBI:24875"/>
    </ligand>
</feature>
<evidence type="ECO:0000256" key="6">
    <source>
        <dbReference type="ARBA" id="ARBA00023004"/>
    </source>
</evidence>
<evidence type="ECO:0000313" key="9">
    <source>
        <dbReference type="EMBL" id="MBM0104799.1"/>
    </source>
</evidence>
<keyword evidence="10" id="KW-1185">Reference proteome</keyword>
<dbReference type="PROSITE" id="PS51471">
    <property type="entry name" value="FE2OG_OXY"/>
    <property type="match status" value="1"/>
</dbReference>
<accession>A0ABS1WV01</accession>
<dbReference type="InterPro" id="IPR044862">
    <property type="entry name" value="Pro_4_hyd_alph_FE2OG_OXY"/>
</dbReference>
<reference evidence="9 10" key="1">
    <citation type="journal article" date="2021" name="Int. J. Syst. Evol. Microbiol.">
        <title>Steroidobacter gossypii sp. nov., isolated from soil of cotton cropping field.</title>
        <authorList>
            <person name="Huang R."/>
            <person name="Yang S."/>
            <person name="Zhen C."/>
            <person name="Liu W."/>
        </authorList>
    </citation>
    <scope>NUCLEOTIDE SEQUENCE [LARGE SCALE GENOMIC DNA]</scope>
    <source>
        <strain evidence="9 10">S1-65</strain>
    </source>
</reference>
<protein>
    <submittedName>
        <fullName evidence="9">Fe2+-dependent dioxygenase</fullName>
    </submittedName>
</protein>
<evidence type="ECO:0000256" key="4">
    <source>
        <dbReference type="ARBA" id="ARBA00022964"/>
    </source>
</evidence>
<evidence type="ECO:0000256" key="3">
    <source>
        <dbReference type="ARBA" id="ARBA00022896"/>
    </source>
</evidence>
<dbReference type="PANTHER" id="PTHR41536:SF1">
    <property type="entry name" value="PKHD-TYPE HYDROXYLASE YBIX"/>
    <property type="match status" value="1"/>
</dbReference>
<sequence length="221" mass="24627">MMMVLDDVLSPVEIGRICESLAHVPFRDGKITAGAAARSVKSNEQAEGGNPEVVALARMVRMALQRHPIFYAYARPFRWSHLMFSRYVSGHRYGPHTDDASMIDEHGWPLRTDLSFTLFLSSPEDYEGGALRFVDDTNDRSFRPAAGSAVVYPTGVLHEVTPVTRGVRLACVGWIQSLIRRGDQREVLFDLAHVRSGLSGDAAQLRLDKAIGNLLRMWSET</sequence>
<dbReference type="NCBIfam" id="NF003974">
    <property type="entry name" value="PRK05467.1-3"/>
    <property type="match status" value="1"/>
</dbReference>
<evidence type="ECO:0000313" key="10">
    <source>
        <dbReference type="Proteomes" id="UP000661077"/>
    </source>
</evidence>
<dbReference type="Pfam" id="PF13640">
    <property type="entry name" value="2OG-FeII_Oxy_3"/>
    <property type="match status" value="1"/>
</dbReference>
<comment type="cofactor">
    <cofactor evidence="7">
        <name>Fe(2+)</name>
        <dbReference type="ChEBI" id="CHEBI:29033"/>
    </cofactor>
    <text evidence="7">Binds 1 Fe(2+) ion per subunit.</text>
</comment>
<feature type="binding site" evidence="7">
    <location>
        <position position="96"/>
    </location>
    <ligand>
        <name>Fe cation</name>
        <dbReference type="ChEBI" id="CHEBI:24875"/>
    </ligand>
</feature>
<dbReference type="Gene3D" id="2.60.120.620">
    <property type="entry name" value="q2cbj1_9rhob like domain"/>
    <property type="match status" value="1"/>
</dbReference>
<comment type="caution">
    <text evidence="9">The sequence shown here is derived from an EMBL/GenBank/DDBJ whole genome shotgun (WGS) entry which is preliminary data.</text>
</comment>
<keyword evidence="3 7" id="KW-0847">Vitamin C</keyword>
<dbReference type="RefSeq" id="WP_203166859.1">
    <property type="nucleotide sequence ID" value="NZ_JAEVLS010000002.1"/>
</dbReference>
<proteinExistence type="inferred from homology"/>
<gene>
    <name evidence="9" type="ORF">JM946_08570</name>
</gene>
<evidence type="ECO:0000256" key="7">
    <source>
        <dbReference type="HAMAP-Rule" id="MF_00657"/>
    </source>
</evidence>
<dbReference type="InterPro" id="IPR006620">
    <property type="entry name" value="Pro_4_hyd_alph"/>
</dbReference>
<dbReference type="Proteomes" id="UP000661077">
    <property type="component" value="Unassembled WGS sequence"/>
</dbReference>
<dbReference type="GO" id="GO:0051213">
    <property type="term" value="F:dioxygenase activity"/>
    <property type="evidence" value="ECO:0007669"/>
    <property type="project" value="UniProtKB-KW"/>
</dbReference>
<keyword evidence="4 7" id="KW-0223">Dioxygenase</keyword>
<evidence type="ECO:0000256" key="1">
    <source>
        <dbReference type="ARBA" id="ARBA00001961"/>
    </source>
</evidence>
<feature type="binding site" evidence="7">
    <location>
        <position position="168"/>
    </location>
    <ligand>
        <name>2-oxoglutarate</name>
        <dbReference type="ChEBI" id="CHEBI:16810"/>
    </ligand>
</feature>
<dbReference type="HAMAP" id="MF_00657">
    <property type="entry name" value="Hydroxyl_YbiX"/>
    <property type="match status" value="1"/>
</dbReference>
<evidence type="ECO:0000256" key="5">
    <source>
        <dbReference type="ARBA" id="ARBA00023002"/>
    </source>
</evidence>
<dbReference type="EMBL" id="JAEVLS010000002">
    <property type="protein sequence ID" value="MBM0104799.1"/>
    <property type="molecule type" value="Genomic_DNA"/>
</dbReference>
<keyword evidence="5 7" id="KW-0560">Oxidoreductase</keyword>
<feature type="binding site" evidence="7">
    <location>
        <position position="98"/>
    </location>
    <ligand>
        <name>Fe cation</name>
        <dbReference type="ChEBI" id="CHEBI:24875"/>
    </ligand>
</feature>
<comment type="cofactor">
    <cofactor evidence="1 7">
        <name>L-ascorbate</name>
        <dbReference type="ChEBI" id="CHEBI:38290"/>
    </cofactor>
</comment>
<dbReference type="NCBIfam" id="NF003975">
    <property type="entry name" value="PRK05467.1-4"/>
    <property type="match status" value="1"/>
</dbReference>
<keyword evidence="2 7" id="KW-0479">Metal-binding</keyword>
<organism evidence="9 10">
    <name type="scientific">Steroidobacter gossypii</name>
    <dbReference type="NCBI Taxonomy" id="2805490"/>
    <lineage>
        <taxon>Bacteria</taxon>
        <taxon>Pseudomonadati</taxon>
        <taxon>Pseudomonadota</taxon>
        <taxon>Gammaproteobacteria</taxon>
        <taxon>Steroidobacterales</taxon>
        <taxon>Steroidobacteraceae</taxon>
        <taxon>Steroidobacter</taxon>
    </lineage>
</organism>
<keyword evidence="6 7" id="KW-0408">Iron</keyword>
<evidence type="ECO:0000259" key="8">
    <source>
        <dbReference type="PROSITE" id="PS51471"/>
    </source>
</evidence>